<keyword evidence="3" id="KW-1185">Reference proteome</keyword>
<accession>A0A0C3SEV3</accession>
<feature type="compositionally biased region" description="Polar residues" evidence="1">
    <location>
        <begin position="278"/>
        <end position="287"/>
    </location>
</feature>
<proteinExistence type="predicted"/>
<dbReference type="AlphaFoldDB" id="A0A0C3SEV3"/>
<feature type="compositionally biased region" description="Low complexity" evidence="1">
    <location>
        <begin position="96"/>
        <end position="107"/>
    </location>
</feature>
<evidence type="ECO:0000256" key="1">
    <source>
        <dbReference type="SAM" id="MobiDB-lite"/>
    </source>
</evidence>
<feature type="compositionally biased region" description="Polar residues" evidence="1">
    <location>
        <begin position="22"/>
        <end position="31"/>
    </location>
</feature>
<gene>
    <name evidence="2" type="ORF">PHLGIDRAFT_172077</name>
</gene>
<feature type="region of interest" description="Disordered" evidence="1">
    <location>
        <begin position="496"/>
        <end position="515"/>
    </location>
</feature>
<feature type="region of interest" description="Disordered" evidence="1">
    <location>
        <begin position="1"/>
        <end position="335"/>
    </location>
</feature>
<organism evidence="2 3">
    <name type="scientific">Phlebiopsis gigantea (strain 11061_1 CR5-6)</name>
    <name type="common">White-rot fungus</name>
    <name type="synonym">Peniophora gigantea</name>
    <dbReference type="NCBI Taxonomy" id="745531"/>
    <lineage>
        <taxon>Eukaryota</taxon>
        <taxon>Fungi</taxon>
        <taxon>Dikarya</taxon>
        <taxon>Basidiomycota</taxon>
        <taxon>Agaricomycotina</taxon>
        <taxon>Agaricomycetes</taxon>
        <taxon>Polyporales</taxon>
        <taxon>Phanerochaetaceae</taxon>
        <taxon>Phlebiopsis</taxon>
    </lineage>
</organism>
<feature type="compositionally biased region" description="Basic and acidic residues" evidence="1">
    <location>
        <begin position="176"/>
        <end position="189"/>
    </location>
</feature>
<dbReference type="EMBL" id="KN840449">
    <property type="protein sequence ID" value="KIP10985.1"/>
    <property type="molecule type" value="Genomic_DNA"/>
</dbReference>
<protein>
    <submittedName>
        <fullName evidence="2">Uncharacterized protein</fullName>
    </submittedName>
</protein>
<feature type="compositionally biased region" description="Low complexity" evidence="1">
    <location>
        <begin position="313"/>
        <end position="331"/>
    </location>
</feature>
<dbReference type="Proteomes" id="UP000053257">
    <property type="component" value="Unassembled WGS sequence"/>
</dbReference>
<dbReference type="OrthoDB" id="2450055at2759"/>
<evidence type="ECO:0000313" key="3">
    <source>
        <dbReference type="Proteomes" id="UP000053257"/>
    </source>
</evidence>
<dbReference type="STRING" id="745531.A0A0C3SEV3"/>
<feature type="region of interest" description="Disordered" evidence="1">
    <location>
        <begin position="379"/>
        <end position="483"/>
    </location>
</feature>
<feature type="compositionally biased region" description="Polar residues" evidence="1">
    <location>
        <begin position="297"/>
        <end position="308"/>
    </location>
</feature>
<evidence type="ECO:0000313" key="2">
    <source>
        <dbReference type="EMBL" id="KIP10985.1"/>
    </source>
</evidence>
<sequence>MDGLVPPESVGTPAPEYASRAVTPTDSSSHPPTYFSPARQATSDVSASPEPEDSRDRSLSVNSLASLGSFPSPPAHFPLPPILPSNNLGNARHQSSHSAGLSSSSPQLQPPAPVSSPERLSTPTVAAPGRSGKDSATFFDFASPPASPTTHAHDATSNRVVTVAGHADDNPGPVQDKGKEPVSDPDRPQRSNLTSPAPDATKSRTYPIGDYVNDAEFGARRAPSVGPSTSPSLPRSVERSDTNRSSNSSVVAAMRDKYSRSTGPASPPPKDIPRLPLSVSNLATRYDNSAPGERTNPESPSPESNRMSTDIRCQPSSSNQSCSPQDSTSSDIVRRRQRIQELEELELREREYAFRMKEKEIREQARELEREQFELMEARQTRVRADSTASLMRLRGAVAGRPESYAEPTTPVHDQPHPYASSTNGPNSPPTPRYLSQYSSPPSHMLTQPLHHNTSRDQLPSPGVIRPAEPTPSSRPEKPKGNWIRRLSMPVMSNAFSDNGKKGISNTDIGTQPYHRNSLALPEEDGRIRREVVNASKNRSVTTLVRR</sequence>
<name>A0A0C3SEV3_PHLG1</name>
<feature type="compositionally biased region" description="Polar residues" evidence="1">
    <location>
        <begin position="434"/>
        <end position="458"/>
    </location>
</feature>
<dbReference type="HOGENOM" id="CLU_497910_0_0_1"/>
<reference evidence="2 3" key="1">
    <citation type="journal article" date="2014" name="PLoS Genet.">
        <title>Analysis of the Phlebiopsis gigantea genome, transcriptome and secretome provides insight into its pioneer colonization strategies of wood.</title>
        <authorList>
            <person name="Hori C."/>
            <person name="Ishida T."/>
            <person name="Igarashi K."/>
            <person name="Samejima M."/>
            <person name="Suzuki H."/>
            <person name="Master E."/>
            <person name="Ferreira P."/>
            <person name="Ruiz-Duenas F.J."/>
            <person name="Held B."/>
            <person name="Canessa P."/>
            <person name="Larrondo L.F."/>
            <person name="Schmoll M."/>
            <person name="Druzhinina I.S."/>
            <person name="Kubicek C.P."/>
            <person name="Gaskell J.A."/>
            <person name="Kersten P."/>
            <person name="St John F."/>
            <person name="Glasner J."/>
            <person name="Sabat G."/>
            <person name="Splinter BonDurant S."/>
            <person name="Syed K."/>
            <person name="Yadav J."/>
            <person name="Mgbeahuruike A.C."/>
            <person name="Kovalchuk A."/>
            <person name="Asiegbu F.O."/>
            <person name="Lackner G."/>
            <person name="Hoffmeister D."/>
            <person name="Rencoret J."/>
            <person name="Gutierrez A."/>
            <person name="Sun H."/>
            <person name="Lindquist E."/>
            <person name="Barry K."/>
            <person name="Riley R."/>
            <person name="Grigoriev I.V."/>
            <person name="Henrissat B."/>
            <person name="Kues U."/>
            <person name="Berka R.M."/>
            <person name="Martinez A.T."/>
            <person name="Covert S.F."/>
            <person name="Blanchette R.A."/>
            <person name="Cullen D."/>
        </authorList>
    </citation>
    <scope>NUCLEOTIDE SEQUENCE [LARGE SCALE GENOMIC DNA]</scope>
    <source>
        <strain evidence="2 3">11061_1 CR5-6</strain>
    </source>
</reference>
<feature type="compositionally biased region" description="Pro residues" evidence="1">
    <location>
        <begin position="71"/>
        <end position="83"/>
    </location>
</feature>